<dbReference type="AlphaFoldDB" id="R0G8C9"/>
<dbReference type="Proteomes" id="UP000029121">
    <property type="component" value="Unassembled WGS sequence"/>
</dbReference>
<sequence length="92" mass="10793">MRTSIHCNPNGYNLCNKGKENSQPGGRSLQNRRRLIIQTTPTKSKFWEERMAMGATMWRLSPKQELYFLLHIYQTKDANAKYWDKALSNTLD</sequence>
<accession>R0G8C9</accession>
<keyword evidence="2" id="KW-1185">Reference proteome</keyword>
<name>R0G8C9_9BRAS</name>
<dbReference type="EMBL" id="KB870807">
    <property type="protein sequence ID" value="EOA31776.1"/>
    <property type="molecule type" value="Genomic_DNA"/>
</dbReference>
<protein>
    <submittedName>
        <fullName evidence="1">Uncharacterized protein</fullName>
    </submittedName>
</protein>
<gene>
    <name evidence="1" type="ORF">CARUB_v10014998mg</name>
</gene>
<proteinExistence type="predicted"/>
<evidence type="ECO:0000313" key="1">
    <source>
        <dbReference type="EMBL" id="EOA31776.1"/>
    </source>
</evidence>
<evidence type="ECO:0000313" key="2">
    <source>
        <dbReference type="Proteomes" id="UP000029121"/>
    </source>
</evidence>
<reference evidence="2" key="1">
    <citation type="journal article" date="2013" name="Nat. Genet.">
        <title>The Capsella rubella genome and the genomic consequences of rapid mating system evolution.</title>
        <authorList>
            <person name="Slotte T."/>
            <person name="Hazzouri K.M."/>
            <person name="Agren J.A."/>
            <person name="Koenig D."/>
            <person name="Maumus F."/>
            <person name="Guo Y.L."/>
            <person name="Steige K."/>
            <person name="Platts A.E."/>
            <person name="Escobar J.S."/>
            <person name="Newman L.K."/>
            <person name="Wang W."/>
            <person name="Mandakova T."/>
            <person name="Vello E."/>
            <person name="Smith L.M."/>
            <person name="Henz S.R."/>
            <person name="Steffen J."/>
            <person name="Takuno S."/>
            <person name="Brandvain Y."/>
            <person name="Coop G."/>
            <person name="Andolfatto P."/>
            <person name="Hu T.T."/>
            <person name="Blanchette M."/>
            <person name="Clark R.M."/>
            <person name="Quesneville H."/>
            <person name="Nordborg M."/>
            <person name="Gaut B.S."/>
            <person name="Lysak M.A."/>
            <person name="Jenkins J."/>
            <person name="Grimwood J."/>
            <person name="Chapman J."/>
            <person name="Prochnik S."/>
            <person name="Shu S."/>
            <person name="Rokhsar D."/>
            <person name="Schmutz J."/>
            <person name="Weigel D."/>
            <person name="Wright S.I."/>
        </authorList>
    </citation>
    <scope>NUCLEOTIDE SEQUENCE [LARGE SCALE GENOMIC DNA]</scope>
    <source>
        <strain evidence="2">cv. Monte Gargano</strain>
    </source>
</reference>
<organism evidence="1 2">
    <name type="scientific">Capsella rubella</name>
    <dbReference type="NCBI Taxonomy" id="81985"/>
    <lineage>
        <taxon>Eukaryota</taxon>
        <taxon>Viridiplantae</taxon>
        <taxon>Streptophyta</taxon>
        <taxon>Embryophyta</taxon>
        <taxon>Tracheophyta</taxon>
        <taxon>Spermatophyta</taxon>
        <taxon>Magnoliopsida</taxon>
        <taxon>eudicotyledons</taxon>
        <taxon>Gunneridae</taxon>
        <taxon>Pentapetalae</taxon>
        <taxon>rosids</taxon>
        <taxon>malvids</taxon>
        <taxon>Brassicales</taxon>
        <taxon>Brassicaceae</taxon>
        <taxon>Camelineae</taxon>
        <taxon>Capsella</taxon>
    </lineage>
</organism>